<dbReference type="Gene3D" id="1.25.40.10">
    <property type="entry name" value="Tetratricopeptide repeat domain"/>
    <property type="match status" value="1"/>
</dbReference>
<feature type="signal peptide" evidence="2">
    <location>
        <begin position="1"/>
        <end position="31"/>
    </location>
</feature>
<reference evidence="3 4" key="1">
    <citation type="submission" date="2018-04" db="EMBL/GenBank/DDBJ databases">
        <title>Genomic Encyclopedia of Type Strains, Phase III (KMG-III): the genomes of soil and plant-associated and newly described type strains.</title>
        <authorList>
            <person name="Whitman W."/>
        </authorList>
    </citation>
    <scope>NUCLEOTIDE SEQUENCE [LARGE SCALE GENOMIC DNA]</scope>
    <source>
        <strain evidence="3 4">KA25</strain>
    </source>
</reference>
<feature type="compositionally biased region" description="Polar residues" evidence="1">
    <location>
        <begin position="246"/>
        <end position="262"/>
    </location>
</feature>
<protein>
    <recommendedName>
        <fullName evidence="5">Tetratricopeptide repeat protein</fullName>
    </recommendedName>
</protein>
<evidence type="ECO:0000313" key="4">
    <source>
        <dbReference type="Proteomes" id="UP000244060"/>
    </source>
</evidence>
<proteinExistence type="predicted"/>
<dbReference type="RefSeq" id="WP_108222298.1">
    <property type="nucleotide sequence ID" value="NZ_QAOT01000022.1"/>
</dbReference>
<organism evidence="3 4">
    <name type="scientific">Cereibacter azotoformans</name>
    <dbReference type="NCBI Taxonomy" id="43057"/>
    <lineage>
        <taxon>Bacteria</taxon>
        <taxon>Pseudomonadati</taxon>
        <taxon>Pseudomonadota</taxon>
        <taxon>Alphaproteobacteria</taxon>
        <taxon>Rhodobacterales</taxon>
        <taxon>Paracoccaceae</taxon>
        <taxon>Cereibacter</taxon>
    </lineage>
</organism>
<evidence type="ECO:0000256" key="2">
    <source>
        <dbReference type="SAM" id="SignalP"/>
    </source>
</evidence>
<dbReference type="SUPFAM" id="SSF48452">
    <property type="entry name" value="TPR-like"/>
    <property type="match status" value="1"/>
</dbReference>
<dbReference type="InterPro" id="IPR011990">
    <property type="entry name" value="TPR-like_helical_dom_sf"/>
</dbReference>
<feature type="chain" id="PRO_5015420700" description="Tetratricopeptide repeat protein" evidence="2">
    <location>
        <begin position="32"/>
        <end position="464"/>
    </location>
</feature>
<evidence type="ECO:0000256" key="1">
    <source>
        <dbReference type="SAM" id="MobiDB-lite"/>
    </source>
</evidence>
<evidence type="ECO:0000313" key="3">
    <source>
        <dbReference type="EMBL" id="PTR13383.1"/>
    </source>
</evidence>
<gene>
    <name evidence="3" type="ORF">C8J28_12213</name>
</gene>
<dbReference type="EMBL" id="QAOT01000022">
    <property type="protein sequence ID" value="PTR13383.1"/>
    <property type="molecule type" value="Genomic_DNA"/>
</dbReference>
<dbReference type="AlphaFoldDB" id="A0A2T5JT94"/>
<accession>A0A2T5JT94</accession>
<keyword evidence="4" id="KW-1185">Reference proteome</keyword>
<comment type="caution">
    <text evidence="3">The sequence shown here is derived from an EMBL/GenBank/DDBJ whole genome shotgun (WGS) entry which is preliminary data.</text>
</comment>
<feature type="region of interest" description="Disordered" evidence="1">
    <location>
        <begin position="243"/>
        <end position="310"/>
    </location>
</feature>
<name>A0A2T5JT94_9RHOB</name>
<dbReference type="OrthoDB" id="7324591at2"/>
<sequence length="464" mass="50178">MPPRLIFSRPGRATALLLALALALPASWSLAQTPSEDDLRALRYYRSQNDTISYEAELRRLRVQFPGWAPPADPLTGVAGTTGPSVEIDEIYRLIASGAFDAADARIGETRLNHPGWTPPKDMTELLELSRAQATFDHALASADLGRAIQVSTERPVLLSCERINNPWRLAEAQRAAGATPEAFRLMQGIVRTCGDVDHVTATLEKTDAFATPEQMAQLFSEARRRFPAQATAWDGLETRLAAGHGQSQPAPRSAGSRTASKTALAPAGAGPASAATPSRSRSPSEAAPLSRSATRNPAQCLASTSPGATSGQALTRAWCAYDMQRPLEALGLFRRAEAAGPAEQKRDARFGQALAMLKLGMPDSAARVAAATDLTRQQRLDVELWILDQRGVRAYQQGKYERAVAFFDAYAELAGFERRDLAILRAYALMNMGKRQAAHAAFQALHDVLATEETRHGLRASAR</sequence>
<feature type="compositionally biased region" description="Polar residues" evidence="1">
    <location>
        <begin position="295"/>
        <end position="310"/>
    </location>
</feature>
<evidence type="ECO:0008006" key="5">
    <source>
        <dbReference type="Google" id="ProtNLM"/>
    </source>
</evidence>
<dbReference type="Proteomes" id="UP000244060">
    <property type="component" value="Unassembled WGS sequence"/>
</dbReference>
<keyword evidence="2" id="KW-0732">Signal</keyword>
<feature type="compositionally biased region" description="Low complexity" evidence="1">
    <location>
        <begin position="263"/>
        <end position="294"/>
    </location>
</feature>